<keyword evidence="4" id="KW-1185">Reference proteome</keyword>
<evidence type="ECO:0000256" key="2">
    <source>
        <dbReference type="SAM" id="Phobius"/>
    </source>
</evidence>
<dbReference type="Proteomes" id="UP000282837">
    <property type="component" value="Unassembled WGS sequence"/>
</dbReference>
<evidence type="ECO:0000313" key="3">
    <source>
        <dbReference type="EMBL" id="RVU07646.1"/>
    </source>
</evidence>
<organism evidence="3 4">
    <name type="scientific">Novosphingobium umbonatum</name>
    <dbReference type="NCBI Taxonomy" id="1908524"/>
    <lineage>
        <taxon>Bacteria</taxon>
        <taxon>Pseudomonadati</taxon>
        <taxon>Pseudomonadota</taxon>
        <taxon>Alphaproteobacteria</taxon>
        <taxon>Sphingomonadales</taxon>
        <taxon>Sphingomonadaceae</taxon>
        <taxon>Novosphingobium</taxon>
    </lineage>
</organism>
<reference evidence="3 4" key="1">
    <citation type="submission" date="2019-01" db="EMBL/GenBank/DDBJ databases">
        <authorList>
            <person name="Chen W.-M."/>
        </authorList>
    </citation>
    <scope>NUCLEOTIDE SEQUENCE [LARGE SCALE GENOMIC DNA]</scope>
    <source>
        <strain evidence="3 4">FSY-9</strain>
    </source>
</reference>
<accession>A0A437NCT8</accession>
<evidence type="ECO:0008006" key="5">
    <source>
        <dbReference type="Google" id="ProtNLM"/>
    </source>
</evidence>
<dbReference type="OrthoDB" id="7390714at2"/>
<feature type="region of interest" description="Disordered" evidence="1">
    <location>
        <begin position="191"/>
        <end position="212"/>
    </location>
</feature>
<keyword evidence="2" id="KW-0472">Membrane</keyword>
<evidence type="ECO:0000256" key="1">
    <source>
        <dbReference type="SAM" id="MobiDB-lite"/>
    </source>
</evidence>
<proteinExistence type="predicted"/>
<name>A0A437NCT8_9SPHN</name>
<keyword evidence="2" id="KW-0812">Transmembrane</keyword>
<feature type="compositionally biased region" description="Polar residues" evidence="1">
    <location>
        <begin position="38"/>
        <end position="49"/>
    </location>
</feature>
<dbReference type="EMBL" id="SACO01000001">
    <property type="protein sequence ID" value="RVU07646.1"/>
    <property type="molecule type" value="Genomic_DNA"/>
</dbReference>
<dbReference type="RefSeq" id="WP_127705205.1">
    <property type="nucleotide sequence ID" value="NZ_SACO01000001.1"/>
</dbReference>
<evidence type="ECO:0000313" key="4">
    <source>
        <dbReference type="Proteomes" id="UP000282837"/>
    </source>
</evidence>
<gene>
    <name evidence="3" type="ORF">EOE18_00720</name>
</gene>
<comment type="caution">
    <text evidence="3">The sequence shown here is derived from an EMBL/GenBank/DDBJ whole genome shotgun (WGS) entry which is preliminary data.</text>
</comment>
<feature type="transmembrane region" description="Helical" evidence="2">
    <location>
        <begin position="149"/>
        <end position="170"/>
    </location>
</feature>
<feature type="compositionally biased region" description="Basic and acidic residues" evidence="1">
    <location>
        <begin position="26"/>
        <end position="36"/>
    </location>
</feature>
<dbReference type="AlphaFoldDB" id="A0A437NCT8"/>
<keyword evidence="2" id="KW-1133">Transmembrane helix</keyword>
<protein>
    <recommendedName>
        <fullName evidence="5">SPOR domain-containing protein</fullName>
    </recommendedName>
</protein>
<sequence length="343" mass="34471">MNGTEGNPDPQHGLNPATQAANAASRARDLIERAREASSWTDLAASSASDGYAPLKGAASAASSAASALGDADWLVGAREALAAEAQEVVMDTSRHPQPEPQAATAEFVPDHVDAPAPVYTAQPMGTDRLPWLESADEDDAYGIDSRRVMLAAGTGLALLLALVGGIWFATHRQAGEAPVADGGYVAAPSGSFKEAPSDPGGKQYAGTGDTSYAASQGEQHLAQLGGDNAVPSAGASFAGGAPVAAPSQAAPKAAPVAAPVDDGGPAGGVVQIAAYTSDAAAQAGWNRLVTAHESLKGMNHRIVAAKIDLGTVYRLQLVTGAGGGAALCERLKAEALPCQVKH</sequence>
<feature type="region of interest" description="Disordered" evidence="1">
    <location>
        <begin position="1"/>
        <end position="55"/>
    </location>
</feature>